<gene>
    <name evidence="2" type="ORF">Pmani_031522</name>
</gene>
<dbReference type="EMBL" id="JAWZYT010003966">
    <property type="protein sequence ID" value="KAK4295948.1"/>
    <property type="molecule type" value="Genomic_DNA"/>
</dbReference>
<evidence type="ECO:0000256" key="1">
    <source>
        <dbReference type="SAM" id="MobiDB-lite"/>
    </source>
</evidence>
<feature type="region of interest" description="Disordered" evidence="1">
    <location>
        <begin position="59"/>
        <end position="80"/>
    </location>
</feature>
<protein>
    <submittedName>
        <fullName evidence="2">Uncharacterized protein</fullName>
    </submittedName>
</protein>
<evidence type="ECO:0000313" key="2">
    <source>
        <dbReference type="EMBL" id="KAK4295948.1"/>
    </source>
</evidence>
<dbReference type="AlphaFoldDB" id="A0AAE1NTL4"/>
<organism evidence="2 3">
    <name type="scientific">Petrolisthes manimaculis</name>
    <dbReference type="NCBI Taxonomy" id="1843537"/>
    <lineage>
        <taxon>Eukaryota</taxon>
        <taxon>Metazoa</taxon>
        <taxon>Ecdysozoa</taxon>
        <taxon>Arthropoda</taxon>
        <taxon>Crustacea</taxon>
        <taxon>Multicrustacea</taxon>
        <taxon>Malacostraca</taxon>
        <taxon>Eumalacostraca</taxon>
        <taxon>Eucarida</taxon>
        <taxon>Decapoda</taxon>
        <taxon>Pleocyemata</taxon>
        <taxon>Anomura</taxon>
        <taxon>Galatheoidea</taxon>
        <taxon>Porcellanidae</taxon>
        <taxon>Petrolisthes</taxon>
    </lineage>
</organism>
<reference evidence="2" key="1">
    <citation type="submission" date="2023-11" db="EMBL/GenBank/DDBJ databases">
        <title>Genome assemblies of two species of porcelain crab, Petrolisthes cinctipes and Petrolisthes manimaculis (Anomura: Porcellanidae).</title>
        <authorList>
            <person name="Angst P."/>
        </authorList>
    </citation>
    <scope>NUCLEOTIDE SEQUENCE</scope>
    <source>
        <strain evidence="2">PB745_02</strain>
        <tissue evidence="2">Gill</tissue>
    </source>
</reference>
<dbReference type="Proteomes" id="UP001292094">
    <property type="component" value="Unassembled WGS sequence"/>
</dbReference>
<comment type="caution">
    <text evidence="2">The sequence shown here is derived from an EMBL/GenBank/DDBJ whole genome shotgun (WGS) entry which is preliminary data.</text>
</comment>
<sequence>MGHLKYPLTMCLCGPSWKQAVSLSPQNFSKSSIIMSASTTTPMPGLTTYNSQLKYYFHQKQQQSHHPSTGMPCHSHSSNI</sequence>
<name>A0AAE1NTL4_9EUCA</name>
<proteinExistence type="predicted"/>
<accession>A0AAE1NTL4</accession>
<keyword evidence="3" id="KW-1185">Reference proteome</keyword>
<evidence type="ECO:0000313" key="3">
    <source>
        <dbReference type="Proteomes" id="UP001292094"/>
    </source>
</evidence>